<organism evidence="2 3">
    <name type="scientific">Aestuariispira insulae</name>
    <dbReference type="NCBI Taxonomy" id="1461337"/>
    <lineage>
        <taxon>Bacteria</taxon>
        <taxon>Pseudomonadati</taxon>
        <taxon>Pseudomonadota</taxon>
        <taxon>Alphaproteobacteria</taxon>
        <taxon>Rhodospirillales</taxon>
        <taxon>Kiloniellaceae</taxon>
        <taxon>Aestuariispira</taxon>
    </lineage>
</organism>
<feature type="domain" description="DUF3885" evidence="1">
    <location>
        <begin position="2"/>
        <end position="203"/>
    </location>
</feature>
<name>A0A3D9HRR2_9PROT</name>
<dbReference type="OrthoDB" id="72213at2"/>
<evidence type="ECO:0000313" key="2">
    <source>
        <dbReference type="EMBL" id="RED52203.1"/>
    </source>
</evidence>
<dbReference type="InterPro" id="IPR024976">
    <property type="entry name" value="DUF3885"/>
</dbReference>
<dbReference type="Pfam" id="PF13021">
    <property type="entry name" value="DUF3885"/>
    <property type="match status" value="1"/>
</dbReference>
<keyword evidence="3" id="KW-1185">Reference proteome</keyword>
<evidence type="ECO:0000259" key="1">
    <source>
        <dbReference type="Pfam" id="PF13021"/>
    </source>
</evidence>
<comment type="caution">
    <text evidence="2">The sequence shown here is derived from an EMBL/GenBank/DDBJ whole genome shotgun (WGS) entry which is preliminary data.</text>
</comment>
<reference evidence="2 3" key="1">
    <citation type="submission" date="2018-07" db="EMBL/GenBank/DDBJ databases">
        <title>Genomic Encyclopedia of Type Strains, Phase III (KMG-III): the genomes of soil and plant-associated and newly described type strains.</title>
        <authorList>
            <person name="Whitman W."/>
        </authorList>
    </citation>
    <scope>NUCLEOTIDE SEQUENCE [LARGE SCALE GENOMIC DNA]</scope>
    <source>
        <strain evidence="2 3">CECT 8488</strain>
    </source>
</reference>
<gene>
    <name evidence="2" type="ORF">DFP90_102221</name>
</gene>
<dbReference type="RefSeq" id="WP_115935753.1">
    <property type="nucleotide sequence ID" value="NZ_QRDW01000002.1"/>
</dbReference>
<proteinExistence type="predicted"/>
<protein>
    <submittedName>
        <fullName evidence="2">Uncharacterized protein DUF3885</fullName>
    </submittedName>
</protein>
<dbReference type="EMBL" id="QRDW01000002">
    <property type="protein sequence ID" value="RED52203.1"/>
    <property type="molecule type" value="Genomic_DNA"/>
</dbReference>
<dbReference type="AlphaFoldDB" id="A0A3D9HRR2"/>
<dbReference type="Proteomes" id="UP000256845">
    <property type="component" value="Unassembled WGS sequence"/>
</dbReference>
<evidence type="ECO:0000313" key="3">
    <source>
        <dbReference type="Proteomes" id="UP000256845"/>
    </source>
</evidence>
<accession>A0A3D9HRR2</accession>
<sequence length="216" mass="25450">MTDKLSELFPDMSCEGSLFYYWPIGIRFEIADPEMPYLLETGTYNSDYFSRALARAEAVFDAAFSADDEITVIYDLFSYGRRRIKKRCLVFQQIAEPSSADYLYQDLDSIWLDENDPKCYCLKRVQISTSVRNVHRTKLIEASLHTDFPDRKPNFSGRCYFLNRTRGIIYCLYDDRGLDLIATEKSSLADIYRNLGHWILEHDRERIDECFREEEN</sequence>